<proteinExistence type="predicted"/>
<dbReference type="FunFam" id="1.20.1250.20:FF:000013">
    <property type="entry name" value="MFS general substrate transporter"/>
    <property type="match status" value="1"/>
</dbReference>
<dbReference type="InterPro" id="IPR036259">
    <property type="entry name" value="MFS_trans_sf"/>
</dbReference>
<dbReference type="AlphaFoldDB" id="A0AAF0Y4J2"/>
<dbReference type="PROSITE" id="PS50850">
    <property type="entry name" value="MFS"/>
    <property type="match status" value="1"/>
</dbReference>
<evidence type="ECO:0000313" key="9">
    <source>
        <dbReference type="EMBL" id="WOO77536.1"/>
    </source>
</evidence>
<feature type="transmembrane region" description="Helical" evidence="7">
    <location>
        <begin position="191"/>
        <end position="212"/>
    </location>
</feature>
<feature type="transmembrane region" description="Helical" evidence="7">
    <location>
        <begin position="105"/>
        <end position="124"/>
    </location>
</feature>
<keyword evidence="5 7" id="KW-0472">Membrane</keyword>
<dbReference type="RefSeq" id="XP_062623568.1">
    <property type="nucleotide sequence ID" value="XM_062767584.1"/>
</dbReference>
<feature type="region of interest" description="Disordered" evidence="6">
    <location>
        <begin position="1"/>
        <end position="29"/>
    </location>
</feature>
<keyword evidence="3 7" id="KW-0812">Transmembrane</keyword>
<gene>
    <name evidence="9" type="primary">SPAC1002.16c_7</name>
    <name evidence="9" type="ORF">LOC62_01G001112</name>
</gene>
<name>A0AAF0Y4J2_9TREE</name>
<evidence type="ECO:0000256" key="7">
    <source>
        <dbReference type="SAM" id="Phobius"/>
    </source>
</evidence>
<dbReference type="Gene3D" id="1.20.1250.20">
    <property type="entry name" value="MFS general substrate transporter like domains"/>
    <property type="match status" value="2"/>
</dbReference>
<dbReference type="InterPro" id="IPR020846">
    <property type="entry name" value="MFS_dom"/>
</dbReference>
<evidence type="ECO:0000256" key="4">
    <source>
        <dbReference type="ARBA" id="ARBA00022989"/>
    </source>
</evidence>
<dbReference type="EMBL" id="CP086714">
    <property type="protein sequence ID" value="WOO77536.1"/>
    <property type="molecule type" value="Genomic_DNA"/>
</dbReference>
<dbReference type="Pfam" id="PF07690">
    <property type="entry name" value="MFS_1"/>
    <property type="match status" value="1"/>
</dbReference>
<feature type="transmembrane region" description="Helical" evidence="7">
    <location>
        <begin position="131"/>
        <end position="151"/>
    </location>
</feature>
<feature type="transmembrane region" description="Helical" evidence="7">
    <location>
        <begin position="387"/>
        <end position="409"/>
    </location>
</feature>
<protein>
    <submittedName>
        <fullName evidence="9">Purtative transporterc</fullName>
    </submittedName>
</protein>
<feature type="transmembrane region" description="Helical" evidence="7">
    <location>
        <begin position="295"/>
        <end position="319"/>
    </location>
</feature>
<accession>A0AAF0Y4J2</accession>
<feature type="transmembrane region" description="Helical" evidence="7">
    <location>
        <begin position="331"/>
        <end position="351"/>
    </location>
</feature>
<sequence length="532" mass="59696">MSDVEKTARDEKAPVAEVGPVAGTKDGLHDDATRANPILDQILAMDPDEYKAFERKLLRKIDLRLIPWMTLLYLMSFLDRVNVGAAKLFSLEKALGLTSQQYSNASMIFFVSYVAFEVPFNLVLKKFRPSIFIPITMILWAIFQTCMGLVTNYGQLLAMRFMLGMFESGLFPGLNFYLTGWYRREELAKRASFFFGGAVLAGAFGGIFGYGLGHMNGVGGKDGWSWIFIIEGLLTFVIAVSSFRMIHDWPDRARFLNDFEREFVLYRLKADSGLATQGSFSWAAAKKGFTDWKTYLFMLCYIGTAECIYSQSLFSPSIVASLGTWKPAQSLLLSVPPYVLAFITTMTTAWLSDKYFRRGIFNMFWSTVAVIGYILLVAIPPHKVPGVRYFAVFLTTMAIAPMIGTTITWTGNNFGNHYKKAVAMGMVFSAGNSGGIISSQAYRPKDAKTGYKPGNATALAFAAMNGITSVILWYFMRKENRRREREYGPPPAANVVHEYDDPAYRAKWGLEGMTREEILILGDDHPAFRFVL</sequence>
<dbReference type="InterPro" id="IPR011701">
    <property type="entry name" value="MFS"/>
</dbReference>
<dbReference type="GO" id="GO:0016020">
    <property type="term" value="C:membrane"/>
    <property type="evidence" value="ECO:0007669"/>
    <property type="project" value="UniProtKB-SubCell"/>
</dbReference>
<keyword evidence="10" id="KW-1185">Reference proteome</keyword>
<feature type="transmembrane region" description="Helical" evidence="7">
    <location>
        <begin position="454"/>
        <end position="475"/>
    </location>
</feature>
<keyword evidence="4 7" id="KW-1133">Transmembrane helix</keyword>
<keyword evidence="2" id="KW-0813">Transport</keyword>
<evidence type="ECO:0000256" key="6">
    <source>
        <dbReference type="SAM" id="MobiDB-lite"/>
    </source>
</evidence>
<evidence type="ECO:0000256" key="1">
    <source>
        <dbReference type="ARBA" id="ARBA00004141"/>
    </source>
</evidence>
<evidence type="ECO:0000256" key="3">
    <source>
        <dbReference type="ARBA" id="ARBA00022692"/>
    </source>
</evidence>
<feature type="transmembrane region" description="Helical" evidence="7">
    <location>
        <begin position="157"/>
        <end position="179"/>
    </location>
</feature>
<dbReference type="GO" id="GO:0022857">
    <property type="term" value="F:transmembrane transporter activity"/>
    <property type="evidence" value="ECO:0007669"/>
    <property type="project" value="InterPro"/>
</dbReference>
<evidence type="ECO:0000256" key="5">
    <source>
        <dbReference type="ARBA" id="ARBA00023136"/>
    </source>
</evidence>
<feature type="transmembrane region" description="Helical" evidence="7">
    <location>
        <begin position="65"/>
        <end position="85"/>
    </location>
</feature>
<dbReference type="PANTHER" id="PTHR43791">
    <property type="entry name" value="PERMEASE-RELATED"/>
    <property type="match status" value="1"/>
</dbReference>
<feature type="transmembrane region" description="Helical" evidence="7">
    <location>
        <begin position="421"/>
        <end position="442"/>
    </location>
</feature>
<dbReference type="Proteomes" id="UP000827549">
    <property type="component" value="Chromosome 1"/>
</dbReference>
<evidence type="ECO:0000256" key="2">
    <source>
        <dbReference type="ARBA" id="ARBA00022448"/>
    </source>
</evidence>
<feature type="domain" description="Major facilitator superfamily (MFS) profile" evidence="8">
    <location>
        <begin position="65"/>
        <end position="481"/>
    </location>
</feature>
<dbReference type="FunFam" id="1.20.1250.20:FF:000034">
    <property type="entry name" value="MFS general substrate transporter"/>
    <property type="match status" value="1"/>
</dbReference>
<feature type="transmembrane region" description="Helical" evidence="7">
    <location>
        <begin position="224"/>
        <end position="246"/>
    </location>
</feature>
<evidence type="ECO:0000313" key="10">
    <source>
        <dbReference type="Proteomes" id="UP000827549"/>
    </source>
</evidence>
<organism evidence="9 10">
    <name type="scientific">Vanrija pseudolonga</name>
    <dbReference type="NCBI Taxonomy" id="143232"/>
    <lineage>
        <taxon>Eukaryota</taxon>
        <taxon>Fungi</taxon>
        <taxon>Dikarya</taxon>
        <taxon>Basidiomycota</taxon>
        <taxon>Agaricomycotina</taxon>
        <taxon>Tremellomycetes</taxon>
        <taxon>Trichosporonales</taxon>
        <taxon>Trichosporonaceae</taxon>
        <taxon>Vanrija</taxon>
    </lineage>
</organism>
<dbReference type="SUPFAM" id="SSF103473">
    <property type="entry name" value="MFS general substrate transporter"/>
    <property type="match status" value="1"/>
</dbReference>
<feature type="transmembrane region" description="Helical" evidence="7">
    <location>
        <begin position="363"/>
        <end position="381"/>
    </location>
</feature>
<feature type="compositionally biased region" description="Basic and acidic residues" evidence="6">
    <location>
        <begin position="1"/>
        <end position="14"/>
    </location>
</feature>
<reference evidence="9" key="1">
    <citation type="submission" date="2023-10" db="EMBL/GenBank/DDBJ databases">
        <authorList>
            <person name="Noh H."/>
        </authorList>
    </citation>
    <scope>NUCLEOTIDE SEQUENCE</scope>
    <source>
        <strain evidence="9">DUCC4014</strain>
    </source>
</reference>
<evidence type="ECO:0000259" key="8">
    <source>
        <dbReference type="PROSITE" id="PS50850"/>
    </source>
</evidence>
<comment type="subcellular location">
    <subcellularLocation>
        <location evidence="1">Membrane</location>
        <topology evidence="1">Multi-pass membrane protein</topology>
    </subcellularLocation>
</comment>
<dbReference type="PANTHER" id="PTHR43791:SF19">
    <property type="entry name" value="TRANSPORTER, PUTATIVE (AFU_ORTHOLOGUE AFUA_1G01812)-RELATED"/>
    <property type="match status" value="1"/>
</dbReference>
<dbReference type="GeneID" id="87804369"/>